<comment type="caution">
    <text evidence="2">The sequence shown here is derived from an EMBL/GenBank/DDBJ whole genome shotgun (WGS) entry which is preliminary data.</text>
</comment>
<dbReference type="RefSeq" id="WP_163739409.1">
    <property type="nucleotide sequence ID" value="NZ_JAAGOA010000010.1"/>
</dbReference>
<feature type="compositionally biased region" description="Gly residues" evidence="1">
    <location>
        <begin position="24"/>
        <end position="36"/>
    </location>
</feature>
<proteinExistence type="predicted"/>
<gene>
    <name evidence="2" type="ORF">G1H10_15665</name>
</gene>
<evidence type="ECO:0000313" key="3">
    <source>
        <dbReference type="Proteomes" id="UP000475214"/>
    </source>
</evidence>
<evidence type="ECO:0000256" key="1">
    <source>
        <dbReference type="SAM" id="MobiDB-lite"/>
    </source>
</evidence>
<protein>
    <submittedName>
        <fullName evidence="2">Uncharacterized protein</fullName>
    </submittedName>
</protein>
<dbReference type="EMBL" id="JAAGOA010000010">
    <property type="protein sequence ID" value="NEE01610.1"/>
    <property type="molecule type" value="Genomic_DNA"/>
</dbReference>
<evidence type="ECO:0000313" key="2">
    <source>
        <dbReference type="EMBL" id="NEE01610.1"/>
    </source>
</evidence>
<dbReference type="Proteomes" id="UP000475214">
    <property type="component" value="Unassembled WGS sequence"/>
</dbReference>
<name>A0A6L9SC66_9ACTN</name>
<keyword evidence="3" id="KW-1185">Reference proteome</keyword>
<dbReference type="AlphaFoldDB" id="A0A6L9SC66"/>
<reference evidence="2 3" key="1">
    <citation type="submission" date="2020-02" db="EMBL/GenBank/DDBJ databases">
        <authorList>
            <person name="Li X.-J."/>
            <person name="Han X.-M."/>
        </authorList>
    </citation>
    <scope>NUCLEOTIDE SEQUENCE [LARGE SCALE GENOMIC DNA]</scope>
    <source>
        <strain evidence="2 3">CCTCC AB 2017055</strain>
    </source>
</reference>
<sequence>MDDSTAVDEGEPHTADGARKEIGGDNGGDGGTGVGIDHGDDTGEDLPDTGTSSIRIRHRRSR</sequence>
<organism evidence="2 3">
    <name type="scientific">Phytoactinopolyspora halotolerans</name>
    <dbReference type="NCBI Taxonomy" id="1981512"/>
    <lineage>
        <taxon>Bacteria</taxon>
        <taxon>Bacillati</taxon>
        <taxon>Actinomycetota</taxon>
        <taxon>Actinomycetes</taxon>
        <taxon>Jiangellales</taxon>
        <taxon>Jiangellaceae</taxon>
        <taxon>Phytoactinopolyspora</taxon>
    </lineage>
</organism>
<feature type="compositionally biased region" description="Basic and acidic residues" evidence="1">
    <location>
        <begin position="10"/>
        <end position="23"/>
    </location>
</feature>
<feature type="region of interest" description="Disordered" evidence="1">
    <location>
        <begin position="1"/>
        <end position="62"/>
    </location>
</feature>
<accession>A0A6L9SC66</accession>